<organism evidence="5">
    <name type="scientific">Oceaniferula spumae</name>
    <dbReference type="NCBI Taxonomy" id="2979115"/>
    <lineage>
        <taxon>Bacteria</taxon>
        <taxon>Pseudomonadati</taxon>
        <taxon>Verrucomicrobiota</taxon>
        <taxon>Verrucomicrobiia</taxon>
        <taxon>Verrucomicrobiales</taxon>
        <taxon>Verrucomicrobiaceae</taxon>
        <taxon>Oceaniferula</taxon>
    </lineage>
</organism>
<name>A0AAT9FKR6_9BACT</name>
<sequence length="396" mass="43249">MKKHNPLGVILGVVIVIAAALVSWWLLRTAPVQESTDKKRSAKIVQTVKISSKDRDIVVTAYGSAIPARQLAVKSQVNGRIISQHPSLIPGGRISKGETLFTIDDTDYQIAVKEAKTARAEAQAEVDLEEGRQTVAKRELEQLREDLPEAAINKALVLREPFKARTLAQLDRANAAVAKAELDLSRTKMVAPFNAVVIDESIETGQLAQSDTNLATLVGSDVYWIQASVPISQLKWIRLPKEGKEGAEATVTLSADGESPLTWKGKVVRLLGDLEGAGRQARVLIEVPKPLDANPSQPLLLGSYVQVKIDAGTLKQVYEIPRAALREGDRIWLVGPEEKLIIRDAEILWRKENTVVIRNSIAEDEVLVVSDIRAPLPGMAVAPELIQTNQKPAPNK</sequence>
<feature type="transmembrane region" description="Helical" evidence="3">
    <location>
        <begin position="7"/>
        <end position="27"/>
    </location>
</feature>
<feature type="coiled-coil region" evidence="2">
    <location>
        <begin position="112"/>
        <end position="183"/>
    </location>
</feature>
<evidence type="ECO:0000256" key="1">
    <source>
        <dbReference type="ARBA" id="ARBA00009477"/>
    </source>
</evidence>
<dbReference type="Pfam" id="PF25917">
    <property type="entry name" value="BSH_RND"/>
    <property type="match status" value="1"/>
</dbReference>
<dbReference type="PANTHER" id="PTHR30469:SF12">
    <property type="entry name" value="MULTIDRUG RESISTANCE PROTEIN MDTA"/>
    <property type="match status" value="1"/>
</dbReference>
<protein>
    <recommendedName>
        <fullName evidence="4">Multidrug resistance protein MdtA-like barrel-sandwich hybrid domain-containing protein</fullName>
    </recommendedName>
</protein>
<dbReference type="GO" id="GO:0015562">
    <property type="term" value="F:efflux transmembrane transporter activity"/>
    <property type="evidence" value="ECO:0007669"/>
    <property type="project" value="TreeGrafter"/>
</dbReference>
<comment type="similarity">
    <text evidence="1">Belongs to the membrane fusion protein (MFP) (TC 8.A.1) family.</text>
</comment>
<feature type="domain" description="Multidrug resistance protein MdtA-like barrel-sandwich hybrid" evidence="4">
    <location>
        <begin position="70"/>
        <end position="217"/>
    </location>
</feature>
<dbReference type="Gene3D" id="2.40.30.170">
    <property type="match status" value="1"/>
</dbReference>
<accession>A0AAT9FKR6</accession>
<dbReference type="InterPro" id="IPR006143">
    <property type="entry name" value="RND_pump_MFP"/>
</dbReference>
<dbReference type="KEGG" id="osu:NT6N_15730"/>
<evidence type="ECO:0000256" key="3">
    <source>
        <dbReference type="SAM" id="Phobius"/>
    </source>
</evidence>
<keyword evidence="2" id="KW-0175">Coiled coil</keyword>
<dbReference type="GO" id="GO:1990281">
    <property type="term" value="C:efflux pump complex"/>
    <property type="evidence" value="ECO:0007669"/>
    <property type="project" value="TreeGrafter"/>
</dbReference>
<reference evidence="5" key="1">
    <citation type="submission" date="2024-07" db="EMBL/GenBank/DDBJ databases">
        <title>Complete genome sequence of Verrucomicrobiaceae bacterium NT6N.</title>
        <authorList>
            <person name="Huang C."/>
            <person name="Takami H."/>
            <person name="Hamasaki K."/>
        </authorList>
    </citation>
    <scope>NUCLEOTIDE SEQUENCE</scope>
    <source>
        <strain evidence="5">NT6N</strain>
    </source>
</reference>
<proteinExistence type="inferred from homology"/>
<dbReference type="AlphaFoldDB" id="A0AAT9FKR6"/>
<gene>
    <name evidence="5" type="ORF">NT6N_15730</name>
</gene>
<keyword evidence="3" id="KW-1133">Transmembrane helix</keyword>
<keyword evidence="3" id="KW-0472">Membrane</keyword>
<dbReference type="Gene3D" id="1.10.287.470">
    <property type="entry name" value="Helix hairpin bin"/>
    <property type="match status" value="1"/>
</dbReference>
<dbReference type="Gene3D" id="2.40.50.100">
    <property type="match status" value="1"/>
</dbReference>
<evidence type="ECO:0000256" key="2">
    <source>
        <dbReference type="SAM" id="Coils"/>
    </source>
</evidence>
<keyword evidence="3" id="KW-0812">Transmembrane</keyword>
<dbReference type="InterPro" id="IPR058625">
    <property type="entry name" value="MdtA-like_BSH"/>
</dbReference>
<evidence type="ECO:0000313" key="5">
    <source>
        <dbReference type="EMBL" id="BDS06533.1"/>
    </source>
</evidence>
<evidence type="ECO:0000259" key="4">
    <source>
        <dbReference type="Pfam" id="PF25917"/>
    </source>
</evidence>
<dbReference type="EMBL" id="AP026866">
    <property type="protein sequence ID" value="BDS06533.1"/>
    <property type="molecule type" value="Genomic_DNA"/>
</dbReference>
<dbReference type="NCBIfam" id="TIGR01730">
    <property type="entry name" value="RND_mfp"/>
    <property type="match status" value="1"/>
</dbReference>
<dbReference type="SUPFAM" id="SSF111369">
    <property type="entry name" value="HlyD-like secretion proteins"/>
    <property type="match status" value="1"/>
</dbReference>
<dbReference type="PANTHER" id="PTHR30469">
    <property type="entry name" value="MULTIDRUG RESISTANCE PROTEIN MDTA"/>
    <property type="match status" value="1"/>
</dbReference>